<reference evidence="2 3" key="1">
    <citation type="journal article" date="2023" name="Sci. Data">
        <title>Genome assembly of the Korean intertidal mud-creeper Batillaria attramentaria.</title>
        <authorList>
            <person name="Patra A.K."/>
            <person name="Ho P.T."/>
            <person name="Jun S."/>
            <person name="Lee S.J."/>
            <person name="Kim Y."/>
            <person name="Won Y.J."/>
        </authorList>
    </citation>
    <scope>NUCLEOTIDE SEQUENCE [LARGE SCALE GENOMIC DNA]</scope>
    <source>
        <strain evidence="2">Wonlab-2016</strain>
    </source>
</reference>
<name>A0ABD0KQL4_9CAEN</name>
<dbReference type="AlphaFoldDB" id="A0ABD0KQL4"/>
<gene>
    <name evidence="2" type="ORF">BaRGS_00019248</name>
</gene>
<evidence type="ECO:0000313" key="3">
    <source>
        <dbReference type="Proteomes" id="UP001519460"/>
    </source>
</evidence>
<keyword evidence="3" id="KW-1185">Reference proteome</keyword>
<evidence type="ECO:0000256" key="1">
    <source>
        <dbReference type="SAM" id="MobiDB-lite"/>
    </source>
</evidence>
<proteinExistence type="predicted"/>
<comment type="caution">
    <text evidence="2">The sequence shown here is derived from an EMBL/GenBank/DDBJ whole genome shotgun (WGS) entry which is preliminary data.</text>
</comment>
<dbReference type="Proteomes" id="UP001519460">
    <property type="component" value="Unassembled WGS sequence"/>
</dbReference>
<protein>
    <submittedName>
        <fullName evidence="2">Uncharacterized protein</fullName>
    </submittedName>
</protein>
<dbReference type="EMBL" id="JACVVK020000137">
    <property type="protein sequence ID" value="KAK7489449.1"/>
    <property type="molecule type" value="Genomic_DNA"/>
</dbReference>
<evidence type="ECO:0000313" key="2">
    <source>
        <dbReference type="EMBL" id="KAK7489449.1"/>
    </source>
</evidence>
<accession>A0ABD0KQL4</accession>
<feature type="region of interest" description="Disordered" evidence="1">
    <location>
        <begin position="1"/>
        <end position="23"/>
    </location>
</feature>
<sequence length="89" mass="10189">MLAELGSNDFRHTRDGEESGTGMSAWVPSLRLVSLLQGANGFSRPHWQQSQETTISYNFTPCYTRVYDTEGRLDERLNSQLTYNGHIYE</sequence>
<organism evidence="2 3">
    <name type="scientific">Batillaria attramentaria</name>
    <dbReference type="NCBI Taxonomy" id="370345"/>
    <lineage>
        <taxon>Eukaryota</taxon>
        <taxon>Metazoa</taxon>
        <taxon>Spiralia</taxon>
        <taxon>Lophotrochozoa</taxon>
        <taxon>Mollusca</taxon>
        <taxon>Gastropoda</taxon>
        <taxon>Caenogastropoda</taxon>
        <taxon>Sorbeoconcha</taxon>
        <taxon>Cerithioidea</taxon>
        <taxon>Batillariidae</taxon>
        <taxon>Batillaria</taxon>
    </lineage>
</organism>